<dbReference type="EMBL" id="JAVLSF010001469">
    <property type="protein sequence ID" value="MDR9779009.1"/>
    <property type="molecule type" value="Genomic_DNA"/>
</dbReference>
<dbReference type="PANTHER" id="PTHR43762">
    <property type="entry name" value="L-GULONOLACTONE OXIDASE"/>
    <property type="match status" value="1"/>
</dbReference>
<dbReference type="AlphaFoldDB" id="A0AAJ2LSM4"/>
<sequence>KFPALNPHLQKLLGVFVKPTTYVDWSSKIFPTPRHTRFNEMEYQIPATQGLACLDEVIYTLRQHKAPVFFPIEYRYVKGDDIWLSPFYQQDSASISIHQYHK</sequence>
<accession>A0AAJ2LSM4</accession>
<dbReference type="GO" id="GO:0003885">
    <property type="term" value="F:D-arabinono-1,4-lactone oxidase activity"/>
    <property type="evidence" value="ECO:0007669"/>
    <property type="project" value="InterPro"/>
</dbReference>
<evidence type="ECO:0000259" key="2">
    <source>
        <dbReference type="Pfam" id="PF04030"/>
    </source>
</evidence>
<dbReference type="InterPro" id="IPR007173">
    <property type="entry name" value="ALO_C"/>
</dbReference>
<dbReference type="RefSeq" id="WP_310866938.1">
    <property type="nucleotide sequence ID" value="NZ_JAVLSF010001469.1"/>
</dbReference>
<gene>
    <name evidence="3" type="ORF">RJJ65_41400</name>
</gene>
<dbReference type="Proteomes" id="UP001268610">
    <property type="component" value="Unassembled WGS sequence"/>
</dbReference>
<dbReference type="InterPro" id="IPR010031">
    <property type="entry name" value="FAD_lactone_oxidase-like"/>
</dbReference>
<dbReference type="GO" id="GO:0016020">
    <property type="term" value="C:membrane"/>
    <property type="evidence" value="ECO:0007669"/>
    <property type="project" value="InterPro"/>
</dbReference>
<feature type="non-terminal residue" evidence="3">
    <location>
        <position position="1"/>
    </location>
</feature>
<comment type="caution">
    <text evidence="3">The sequence shown here is derived from an EMBL/GenBank/DDBJ whole genome shotgun (WGS) entry which is preliminary data.</text>
</comment>
<feature type="domain" description="D-arabinono-1,4-lactone oxidase C-terminal" evidence="2">
    <location>
        <begin position="2"/>
        <end position="101"/>
    </location>
</feature>
<evidence type="ECO:0000313" key="4">
    <source>
        <dbReference type="Proteomes" id="UP001268610"/>
    </source>
</evidence>
<dbReference type="PANTHER" id="PTHR43762:SF1">
    <property type="entry name" value="D-ARABINONO-1,4-LACTONE OXIDASE"/>
    <property type="match status" value="1"/>
</dbReference>
<feature type="non-terminal residue" evidence="3">
    <location>
        <position position="102"/>
    </location>
</feature>
<dbReference type="Pfam" id="PF04030">
    <property type="entry name" value="ALO"/>
    <property type="match status" value="1"/>
</dbReference>
<dbReference type="Gene3D" id="3.30.70.2520">
    <property type="match status" value="1"/>
</dbReference>
<proteinExistence type="predicted"/>
<organism evidence="3 4">
    <name type="scientific">Rhizobium hidalgonense</name>
    <dbReference type="NCBI Taxonomy" id="1538159"/>
    <lineage>
        <taxon>Bacteria</taxon>
        <taxon>Pseudomonadati</taxon>
        <taxon>Pseudomonadota</taxon>
        <taxon>Alphaproteobacteria</taxon>
        <taxon>Hyphomicrobiales</taxon>
        <taxon>Rhizobiaceae</taxon>
        <taxon>Rhizobium/Agrobacterium group</taxon>
        <taxon>Rhizobium</taxon>
    </lineage>
</organism>
<evidence type="ECO:0000256" key="1">
    <source>
        <dbReference type="ARBA" id="ARBA00023002"/>
    </source>
</evidence>
<keyword evidence="1" id="KW-0560">Oxidoreductase</keyword>
<reference evidence="3" key="1">
    <citation type="submission" date="2023-04" db="EMBL/GenBank/DDBJ databases">
        <title>Genomic characterization of faba bean (Vicia faba) microsymbionts in Mexican soils.</title>
        <authorList>
            <person name="Rivera Orduna F.N."/>
            <person name="Guevara-Luna J."/>
            <person name="Yan J."/>
            <person name="Arroyo-Herrera I."/>
            <person name="Li Y."/>
            <person name="Vasquez-Murrieta M.S."/>
            <person name="Wang E.T."/>
        </authorList>
    </citation>
    <scope>NUCLEOTIDE SEQUENCE</scope>
    <source>
        <strain evidence="3">CH26</strain>
    </source>
</reference>
<evidence type="ECO:0000313" key="3">
    <source>
        <dbReference type="EMBL" id="MDR9779009.1"/>
    </source>
</evidence>
<name>A0AAJ2LSM4_9HYPH</name>
<protein>
    <submittedName>
        <fullName evidence="3">D-arabinono-1,4-lactone oxidase</fullName>
    </submittedName>
</protein>